<dbReference type="Pfam" id="PF13837">
    <property type="entry name" value="Myb_DNA-bind_4"/>
    <property type="match status" value="1"/>
</dbReference>
<accession>A0A7I8KLK9</accession>
<dbReference type="AlphaFoldDB" id="A0A7I8KLK9"/>
<gene>
    <name evidence="3" type="ORF">SI8410_06009332</name>
</gene>
<dbReference type="InterPro" id="IPR044823">
    <property type="entry name" value="ASIL1/2-like"/>
</dbReference>
<evidence type="ECO:0000313" key="4">
    <source>
        <dbReference type="Proteomes" id="UP000663760"/>
    </source>
</evidence>
<sequence>MKVPDRSKRDEWSEGGVVSLLEAYEAKWMLRNRAKLKWSDWEDVARQVSDRCAGTKTPNQCKNKVESMKKRYRSESSSIQPPSFRSSWQFYSRMDGLLKGAKAENNEASGRPLPKVVVDLEMEGNLQESNQDDGSSTLPDHVLAVKGKNEKESRGLDNELSTPRGKVAGDVGEGSRRVGNPSKRRGSGNEVAESIMFLAHSILKIERGRMEMQRHSERMRIEAEIKRGEMELKRTEIVAKTQLQIAKILSRRTKGKNVKCENPSTHEASMREGTVILSG</sequence>
<evidence type="ECO:0000256" key="1">
    <source>
        <dbReference type="SAM" id="MobiDB-lite"/>
    </source>
</evidence>
<feature type="region of interest" description="Disordered" evidence="1">
    <location>
        <begin position="147"/>
        <end position="189"/>
    </location>
</feature>
<feature type="domain" description="Myb/SANT-like DNA-binding" evidence="2">
    <location>
        <begin position="9"/>
        <end position="95"/>
    </location>
</feature>
<reference evidence="3" key="1">
    <citation type="submission" date="2020-02" db="EMBL/GenBank/DDBJ databases">
        <authorList>
            <person name="Scholz U."/>
            <person name="Mascher M."/>
            <person name="Fiebig A."/>
        </authorList>
    </citation>
    <scope>NUCLEOTIDE SEQUENCE</scope>
</reference>
<protein>
    <recommendedName>
        <fullName evidence="2">Myb/SANT-like DNA-binding domain-containing protein</fullName>
    </recommendedName>
</protein>
<proteinExistence type="predicted"/>
<dbReference type="EMBL" id="LR746269">
    <property type="protein sequence ID" value="CAA7398667.1"/>
    <property type="molecule type" value="Genomic_DNA"/>
</dbReference>
<feature type="compositionally biased region" description="Basic and acidic residues" evidence="1">
    <location>
        <begin position="147"/>
        <end position="157"/>
    </location>
</feature>
<keyword evidence="4" id="KW-1185">Reference proteome</keyword>
<name>A0A7I8KLK9_SPIIN</name>
<organism evidence="3 4">
    <name type="scientific">Spirodela intermedia</name>
    <name type="common">Intermediate duckweed</name>
    <dbReference type="NCBI Taxonomy" id="51605"/>
    <lineage>
        <taxon>Eukaryota</taxon>
        <taxon>Viridiplantae</taxon>
        <taxon>Streptophyta</taxon>
        <taxon>Embryophyta</taxon>
        <taxon>Tracheophyta</taxon>
        <taxon>Spermatophyta</taxon>
        <taxon>Magnoliopsida</taxon>
        <taxon>Liliopsida</taxon>
        <taxon>Araceae</taxon>
        <taxon>Lemnoideae</taxon>
        <taxon>Spirodela</taxon>
    </lineage>
</organism>
<evidence type="ECO:0000313" key="3">
    <source>
        <dbReference type="EMBL" id="CAA7398667.1"/>
    </source>
</evidence>
<dbReference type="Proteomes" id="UP000663760">
    <property type="component" value="Chromosome 6"/>
</dbReference>
<dbReference type="PANTHER" id="PTHR31307">
    <property type="entry name" value="TRIHELIX TRANSCRIPTION FACTOR ASIL2"/>
    <property type="match status" value="1"/>
</dbReference>
<dbReference type="InterPro" id="IPR044822">
    <property type="entry name" value="Myb_DNA-bind_4"/>
</dbReference>
<dbReference type="OrthoDB" id="1900300at2759"/>
<evidence type="ECO:0000259" key="2">
    <source>
        <dbReference type="Pfam" id="PF13837"/>
    </source>
</evidence>
<dbReference type="PANTHER" id="PTHR31307:SF45">
    <property type="entry name" value="OS09G0558200 PROTEIN"/>
    <property type="match status" value="1"/>
</dbReference>